<name>A0A1S3HZ58_LINAN</name>
<evidence type="ECO:0000256" key="9">
    <source>
        <dbReference type="SAM" id="MobiDB-lite"/>
    </source>
</evidence>
<dbReference type="InParanoid" id="A0A1S3HZ58"/>
<evidence type="ECO:0000259" key="10">
    <source>
        <dbReference type="Pfam" id="PF03828"/>
    </source>
</evidence>
<comment type="cofactor">
    <cofactor evidence="1">
        <name>Mn(2+)</name>
        <dbReference type="ChEBI" id="CHEBI:29035"/>
    </cofactor>
</comment>
<dbReference type="SUPFAM" id="SSF81301">
    <property type="entry name" value="Nucleotidyltransferase"/>
    <property type="match status" value="1"/>
</dbReference>
<comment type="subcellular location">
    <subcellularLocation>
        <location evidence="3">Cytoplasm</location>
    </subcellularLocation>
</comment>
<dbReference type="PANTHER" id="PTHR12271:SF40">
    <property type="entry name" value="POLY(A) RNA POLYMERASE GLD2"/>
    <property type="match status" value="1"/>
</dbReference>
<dbReference type="Gene3D" id="3.30.460.10">
    <property type="entry name" value="Beta Polymerase, domain 2"/>
    <property type="match status" value="1"/>
</dbReference>
<feature type="domain" description="PAP-associated" evidence="10">
    <location>
        <begin position="509"/>
        <end position="571"/>
    </location>
</feature>
<evidence type="ECO:0000256" key="2">
    <source>
        <dbReference type="ARBA" id="ARBA00001946"/>
    </source>
</evidence>
<evidence type="ECO:0000256" key="3">
    <source>
        <dbReference type="ARBA" id="ARBA00004496"/>
    </source>
</evidence>
<evidence type="ECO:0000256" key="4">
    <source>
        <dbReference type="ARBA" id="ARBA00022490"/>
    </source>
</evidence>
<dbReference type="InterPro" id="IPR054708">
    <property type="entry name" value="MTPAP-like_central"/>
</dbReference>
<evidence type="ECO:0000256" key="1">
    <source>
        <dbReference type="ARBA" id="ARBA00001936"/>
    </source>
</evidence>
<keyword evidence="7" id="KW-0460">Magnesium</keyword>
<reference evidence="13" key="1">
    <citation type="submission" date="2025-08" db="UniProtKB">
        <authorList>
            <consortium name="RefSeq"/>
        </authorList>
    </citation>
    <scope>IDENTIFICATION</scope>
    <source>
        <tissue evidence="13">Gonads</tissue>
    </source>
</reference>
<dbReference type="PANTHER" id="PTHR12271">
    <property type="entry name" value="POLY A POLYMERASE CID PAP -RELATED"/>
    <property type="match status" value="1"/>
</dbReference>
<sequence>MNKCKHLCHFPLFCQITRRRQLNFINQFTYLTERPFQISASSFTKCITFKMAQFFYPSSQIMAHNNTNLHQMNSGSTSDLMSQLAQFSNRSLQQMNCLPQISWGQERLNNQLAAASTILRLTPQTPNTDTFQDMRFMGLMNSNIPGDHRYGQQSHGSYRSYHSDSNARNGRRGGSSSMDYRVSRKQQSNCDRNETTPPKTPPRRHSYHQETKGNSLPRSSKASDRKGVKRQLDINHDSDERPSAQSRDVPKKRTKSGQSPSTEDDQSADSCIKPTPPPGYKFDEMSQVIWNYCVKKRQTEEIFKRKMMLRDALYSILKGVFPYCGLYVVGSSMNGFGSNNSDMDMCLMLTHGEVDQRFEAPEVLLLALKALKECDFIKNPMLIKAKVPILKFNDKISGVEVDLNINNAVGIRNTHLLHAYSKADWRVKPLVLFVKHWAKIHDINDASKATISSFSLVLMVLHYLQCGCSPAVIPSLQQKFAHKFSADLDITSLRLEEDLPPFNSLNKQTLGELFLGFLEYYGQKFDFKHEAISIRLGCKLPVGTMMRQDMLRNPVSQWKWLCIEEPFNLSNTARSVYDEYAFQRIRKVFRVCALELRQSGNLDSVLTNPA</sequence>
<comment type="similarity">
    <text evidence="8">Belongs to the DNA polymerase type-B-like family. GLD2 subfamily.</text>
</comment>
<dbReference type="GO" id="GO:0031123">
    <property type="term" value="P:RNA 3'-end processing"/>
    <property type="evidence" value="ECO:0007669"/>
    <property type="project" value="TreeGrafter"/>
</dbReference>
<proteinExistence type="inferred from homology"/>
<dbReference type="GeneID" id="106159545"/>
<feature type="compositionally biased region" description="Basic and acidic residues" evidence="9">
    <location>
        <begin position="221"/>
        <end position="242"/>
    </location>
</feature>
<evidence type="ECO:0000313" key="12">
    <source>
        <dbReference type="Proteomes" id="UP000085678"/>
    </source>
</evidence>
<evidence type="ECO:0000256" key="6">
    <source>
        <dbReference type="ARBA" id="ARBA00022723"/>
    </source>
</evidence>
<dbReference type="AlphaFoldDB" id="A0A1S3HZ58"/>
<protein>
    <submittedName>
        <fullName evidence="13">Poly(A) RNA polymerase GLD2-like</fullName>
    </submittedName>
</protein>
<keyword evidence="6" id="KW-0479">Metal-binding</keyword>
<accession>A0A1S3HZ58</accession>
<dbReference type="GO" id="GO:1990817">
    <property type="term" value="F:poly(A) RNA polymerase activity"/>
    <property type="evidence" value="ECO:0007669"/>
    <property type="project" value="TreeGrafter"/>
</dbReference>
<dbReference type="GO" id="GO:0005737">
    <property type="term" value="C:cytoplasm"/>
    <property type="evidence" value="ECO:0007669"/>
    <property type="project" value="UniProtKB-SubCell"/>
</dbReference>
<evidence type="ECO:0000313" key="13">
    <source>
        <dbReference type="RefSeq" id="XP_013391307.1"/>
    </source>
</evidence>
<evidence type="ECO:0000256" key="7">
    <source>
        <dbReference type="ARBA" id="ARBA00022842"/>
    </source>
</evidence>
<dbReference type="Proteomes" id="UP000085678">
    <property type="component" value="Unplaced"/>
</dbReference>
<keyword evidence="5" id="KW-0808">Transferase</keyword>
<comment type="cofactor">
    <cofactor evidence="2">
        <name>Mg(2+)</name>
        <dbReference type="ChEBI" id="CHEBI:18420"/>
    </cofactor>
</comment>
<dbReference type="Pfam" id="PF22600">
    <property type="entry name" value="MTPAP-like_central"/>
    <property type="match status" value="1"/>
</dbReference>
<dbReference type="KEGG" id="lak:106159545"/>
<feature type="region of interest" description="Disordered" evidence="9">
    <location>
        <begin position="143"/>
        <end position="279"/>
    </location>
</feature>
<keyword evidence="4" id="KW-0963">Cytoplasm</keyword>
<evidence type="ECO:0000256" key="8">
    <source>
        <dbReference type="ARBA" id="ARBA00038491"/>
    </source>
</evidence>
<dbReference type="STRING" id="7574.A0A1S3HZ58"/>
<dbReference type="Pfam" id="PF03828">
    <property type="entry name" value="PAP_assoc"/>
    <property type="match status" value="1"/>
</dbReference>
<organism evidence="12 13">
    <name type="scientific">Lingula anatina</name>
    <name type="common">Brachiopod</name>
    <name type="synonym">Lingula unguis</name>
    <dbReference type="NCBI Taxonomy" id="7574"/>
    <lineage>
        <taxon>Eukaryota</taxon>
        <taxon>Metazoa</taxon>
        <taxon>Spiralia</taxon>
        <taxon>Lophotrochozoa</taxon>
        <taxon>Brachiopoda</taxon>
        <taxon>Linguliformea</taxon>
        <taxon>Lingulata</taxon>
        <taxon>Lingulida</taxon>
        <taxon>Linguloidea</taxon>
        <taxon>Lingulidae</taxon>
        <taxon>Lingula</taxon>
    </lineage>
</organism>
<dbReference type="GO" id="GO:0046872">
    <property type="term" value="F:metal ion binding"/>
    <property type="evidence" value="ECO:0007669"/>
    <property type="project" value="UniProtKB-KW"/>
</dbReference>
<dbReference type="InterPro" id="IPR043519">
    <property type="entry name" value="NT_sf"/>
</dbReference>
<evidence type="ECO:0000256" key="5">
    <source>
        <dbReference type="ARBA" id="ARBA00022679"/>
    </source>
</evidence>
<gene>
    <name evidence="13" type="primary">LOC106159545</name>
</gene>
<dbReference type="CDD" id="cd05402">
    <property type="entry name" value="NT_PAP_TUTase"/>
    <property type="match status" value="1"/>
</dbReference>
<dbReference type="RefSeq" id="XP_013391307.1">
    <property type="nucleotide sequence ID" value="XM_013535853.2"/>
</dbReference>
<dbReference type="InterPro" id="IPR002058">
    <property type="entry name" value="PAP_assoc"/>
</dbReference>
<dbReference type="Gene3D" id="1.10.1410.10">
    <property type="match status" value="1"/>
</dbReference>
<dbReference type="OrthoDB" id="2274644at2759"/>
<evidence type="ECO:0000259" key="11">
    <source>
        <dbReference type="Pfam" id="PF22600"/>
    </source>
</evidence>
<dbReference type="SUPFAM" id="SSF81631">
    <property type="entry name" value="PAP/OAS1 substrate-binding domain"/>
    <property type="match status" value="1"/>
</dbReference>
<keyword evidence="12" id="KW-1185">Reference proteome</keyword>
<feature type="domain" description="Poly(A) RNA polymerase mitochondrial-like central palm" evidence="11">
    <location>
        <begin position="286"/>
        <end position="422"/>
    </location>
</feature>
<feature type="compositionally biased region" description="Polar residues" evidence="9">
    <location>
        <begin position="163"/>
        <end position="178"/>
    </location>
</feature>